<dbReference type="FunCoup" id="D3BR66">
    <property type="interactions" value="25"/>
</dbReference>
<dbReference type="RefSeq" id="XP_020428032.1">
    <property type="nucleotide sequence ID" value="XM_020581245.1"/>
</dbReference>
<dbReference type="GeneID" id="31365939"/>
<keyword evidence="10" id="KW-0472">Membrane</keyword>
<dbReference type="AlphaFoldDB" id="D3BR66"/>
<protein>
    <recommendedName>
        <fullName evidence="3">NADH dehydrogenase [ubiquinone] 1 beta subcomplex subunit 9</fullName>
    </recommendedName>
    <alternativeName>
        <fullName evidence="11">Complex I-B22</fullName>
    </alternativeName>
    <alternativeName>
        <fullName evidence="12">NADH-ubiquinone oxidoreductase B22 subunit</fullName>
    </alternativeName>
</protein>
<gene>
    <name evidence="13" type="ORF">PPL_10470</name>
</gene>
<sequence length="105" mass="12526">MSLSHAQKVIRLYRKGLKSIRDYSEDYDWFLTNALQLRNTLKARKNETNPFLIQQHMKDFEKFVNYWEHPDPYIPCDAPGGSKWQRNIPPPKWAVNPKSHLLNED</sequence>
<evidence type="ECO:0000256" key="4">
    <source>
        <dbReference type="ARBA" id="ARBA00022448"/>
    </source>
</evidence>
<dbReference type="Proteomes" id="UP000001396">
    <property type="component" value="Unassembled WGS sequence"/>
</dbReference>
<evidence type="ECO:0000256" key="7">
    <source>
        <dbReference type="ARBA" id="ARBA00022982"/>
    </source>
</evidence>
<keyword evidence="14" id="KW-1185">Reference proteome</keyword>
<dbReference type="OMA" id="KWERNAP"/>
<proteinExistence type="inferred from homology"/>
<evidence type="ECO:0000313" key="13">
    <source>
        <dbReference type="EMBL" id="EFA75898.1"/>
    </source>
</evidence>
<dbReference type="PANTHER" id="PTHR12868">
    <property type="entry name" value="NADH-UBIQUINONE OXIDOREDUCTASE B22 SUBUNIT"/>
    <property type="match status" value="1"/>
</dbReference>
<evidence type="ECO:0000313" key="14">
    <source>
        <dbReference type="Proteomes" id="UP000001396"/>
    </source>
</evidence>
<evidence type="ECO:0000256" key="9">
    <source>
        <dbReference type="ARBA" id="ARBA00023128"/>
    </source>
</evidence>
<comment type="similarity">
    <text evidence="2">Belongs to the complex I LYR family.</text>
</comment>
<name>D3BR66_HETP5</name>
<dbReference type="InParanoid" id="D3BR66"/>
<dbReference type="EMBL" id="ADBJ01000050">
    <property type="protein sequence ID" value="EFA75898.1"/>
    <property type="molecule type" value="Genomic_DNA"/>
</dbReference>
<evidence type="ECO:0000256" key="2">
    <source>
        <dbReference type="ARBA" id="ARBA00009508"/>
    </source>
</evidence>
<evidence type="ECO:0000256" key="12">
    <source>
        <dbReference type="ARBA" id="ARBA00032528"/>
    </source>
</evidence>
<dbReference type="InterPro" id="IPR033034">
    <property type="entry name" value="NDUFB9"/>
</dbReference>
<evidence type="ECO:0000256" key="8">
    <source>
        <dbReference type="ARBA" id="ARBA00022990"/>
    </source>
</evidence>
<dbReference type="InterPro" id="IPR045292">
    <property type="entry name" value="Complex1_LYR_NDUFB9_LYRM3"/>
</dbReference>
<accession>D3BR66</accession>
<keyword evidence="4" id="KW-0813">Transport</keyword>
<keyword evidence="5" id="KW-0679">Respiratory chain</keyword>
<comment type="caution">
    <text evidence="13">The sequence shown here is derived from an EMBL/GenBank/DDBJ whole genome shotgun (WGS) entry which is preliminary data.</text>
</comment>
<keyword evidence="8" id="KW-0007">Acetylation</keyword>
<dbReference type="PANTHER" id="PTHR12868:SF0">
    <property type="entry name" value="NADH DEHYDROGENASE [UBIQUINONE] 1 BETA SUBCOMPLEX SUBUNIT 9"/>
    <property type="match status" value="1"/>
</dbReference>
<evidence type="ECO:0000256" key="3">
    <source>
        <dbReference type="ARBA" id="ARBA00018684"/>
    </source>
</evidence>
<organism evidence="13 14">
    <name type="scientific">Heterostelium pallidum (strain ATCC 26659 / Pp 5 / PN500)</name>
    <name type="common">Cellular slime mold</name>
    <name type="synonym">Polysphondylium pallidum</name>
    <dbReference type="NCBI Taxonomy" id="670386"/>
    <lineage>
        <taxon>Eukaryota</taxon>
        <taxon>Amoebozoa</taxon>
        <taxon>Evosea</taxon>
        <taxon>Eumycetozoa</taxon>
        <taxon>Dictyostelia</taxon>
        <taxon>Acytosteliales</taxon>
        <taxon>Acytosteliaceae</taxon>
        <taxon>Heterostelium</taxon>
    </lineage>
</organism>
<evidence type="ECO:0000256" key="5">
    <source>
        <dbReference type="ARBA" id="ARBA00022660"/>
    </source>
</evidence>
<dbReference type="GO" id="GO:0006120">
    <property type="term" value="P:mitochondrial electron transport, NADH to ubiquinone"/>
    <property type="evidence" value="ECO:0007669"/>
    <property type="project" value="InterPro"/>
</dbReference>
<comment type="subcellular location">
    <subcellularLocation>
        <location evidence="1">Mitochondrion inner membrane</location>
        <topology evidence="1">Peripheral membrane protein</topology>
        <orientation evidence="1">Matrix side</orientation>
    </subcellularLocation>
</comment>
<dbReference type="STRING" id="670386.D3BR66"/>
<dbReference type="GO" id="GO:0005743">
    <property type="term" value="C:mitochondrial inner membrane"/>
    <property type="evidence" value="ECO:0007669"/>
    <property type="project" value="UniProtKB-SubCell"/>
</dbReference>
<evidence type="ECO:0000256" key="10">
    <source>
        <dbReference type="ARBA" id="ARBA00023136"/>
    </source>
</evidence>
<keyword evidence="9" id="KW-0496">Mitochondrion</keyword>
<evidence type="ECO:0000256" key="11">
    <source>
        <dbReference type="ARBA" id="ARBA00030192"/>
    </source>
</evidence>
<keyword evidence="6" id="KW-0999">Mitochondrion inner membrane</keyword>
<reference evidence="13 14" key="1">
    <citation type="journal article" date="2011" name="Genome Res.">
        <title>Phylogeny-wide analysis of social amoeba genomes highlights ancient origins for complex intercellular communication.</title>
        <authorList>
            <person name="Heidel A.J."/>
            <person name="Lawal H.M."/>
            <person name="Felder M."/>
            <person name="Schilde C."/>
            <person name="Helps N.R."/>
            <person name="Tunggal B."/>
            <person name="Rivero F."/>
            <person name="John U."/>
            <person name="Schleicher M."/>
            <person name="Eichinger L."/>
            <person name="Platzer M."/>
            <person name="Noegel A.A."/>
            <person name="Schaap P."/>
            <person name="Gloeckner G."/>
        </authorList>
    </citation>
    <scope>NUCLEOTIDE SEQUENCE [LARGE SCALE GENOMIC DNA]</scope>
    <source>
        <strain evidence="14">ATCC 26659 / Pp 5 / PN500</strain>
    </source>
</reference>
<evidence type="ECO:0000256" key="1">
    <source>
        <dbReference type="ARBA" id="ARBA00004443"/>
    </source>
</evidence>
<dbReference type="CDD" id="cd20263">
    <property type="entry name" value="Complex1_LYR_NDUFB9_LYRM3"/>
    <property type="match status" value="1"/>
</dbReference>
<keyword evidence="7" id="KW-0249">Electron transport</keyword>
<evidence type="ECO:0000256" key="6">
    <source>
        <dbReference type="ARBA" id="ARBA00022792"/>
    </source>
</evidence>